<dbReference type="Gene3D" id="2.10.90.10">
    <property type="entry name" value="Cystine-knot cytokines"/>
    <property type="match status" value="1"/>
</dbReference>
<dbReference type="InterPro" id="IPR001839">
    <property type="entry name" value="TGF-b_C"/>
</dbReference>
<dbReference type="AlphaFoldDB" id="H6WS80"/>
<dbReference type="SMART" id="SM00204">
    <property type="entry name" value="TGFB"/>
    <property type="match status" value="1"/>
</dbReference>
<feature type="region of interest" description="Disordered" evidence="6">
    <location>
        <begin position="6"/>
        <end position="47"/>
    </location>
</feature>
<dbReference type="InterPro" id="IPR021203">
    <property type="entry name" value="Muellerian-inhibiting_factor"/>
</dbReference>
<evidence type="ECO:0000256" key="6">
    <source>
        <dbReference type="SAM" id="MobiDB-lite"/>
    </source>
</evidence>
<feature type="compositionally biased region" description="Polar residues" evidence="6">
    <location>
        <begin position="38"/>
        <end position="47"/>
    </location>
</feature>
<dbReference type="SUPFAM" id="SSF57501">
    <property type="entry name" value="Cystine-knot cytokines"/>
    <property type="match status" value="1"/>
</dbReference>
<evidence type="ECO:0000313" key="8">
    <source>
        <dbReference type="EMBL" id="AEZ68609.1"/>
    </source>
</evidence>
<keyword evidence="5" id="KW-0339">Growth factor</keyword>
<evidence type="ECO:0000256" key="1">
    <source>
        <dbReference type="ARBA" id="ARBA00004613"/>
    </source>
</evidence>
<dbReference type="GO" id="GO:0005576">
    <property type="term" value="C:extracellular region"/>
    <property type="evidence" value="ECO:0007669"/>
    <property type="project" value="UniProtKB-SubCell"/>
</dbReference>
<dbReference type="InterPro" id="IPR006799">
    <property type="entry name" value="AMH_N"/>
</dbReference>
<keyword evidence="2" id="KW-0964">Secreted</keyword>
<dbReference type="EMBL" id="JQ290346">
    <property type="protein sequence ID" value="AEZ68609.1"/>
    <property type="molecule type" value="mRNA"/>
</dbReference>
<reference evidence="8" key="1">
    <citation type="submission" date="2011-12" db="EMBL/GenBank/DDBJ databases">
        <authorList>
            <person name="Chi M."/>
            <person name="Wen H."/>
            <person name="Li J."/>
            <person name="He F."/>
            <person name="Ni M."/>
            <person name="Qian Q."/>
            <person name="Ding Y."/>
        </authorList>
    </citation>
    <scope>NUCLEOTIDE SEQUENCE</scope>
</reference>
<evidence type="ECO:0000259" key="7">
    <source>
        <dbReference type="PROSITE" id="PS51362"/>
    </source>
</evidence>
<dbReference type="InterPro" id="IPR029034">
    <property type="entry name" value="Cystine-knot_cytokine"/>
</dbReference>
<comment type="subcellular location">
    <subcellularLocation>
        <location evidence="1">Secreted</location>
    </subcellularLocation>
</comment>
<dbReference type="GO" id="GO:0008406">
    <property type="term" value="P:gonad development"/>
    <property type="evidence" value="ECO:0007669"/>
    <property type="project" value="InterPro"/>
</dbReference>
<dbReference type="GO" id="GO:0030154">
    <property type="term" value="P:cell differentiation"/>
    <property type="evidence" value="ECO:0007669"/>
    <property type="project" value="UniProtKB-KW"/>
</dbReference>
<feature type="domain" description="TGF-beta family profile" evidence="7">
    <location>
        <begin position="424"/>
        <end position="534"/>
    </location>
</feature>
<proteinExistence type="evidence at transcript level"/>
<keyword evidence="4" id="KW-0221">Differentiation</keyword>
<name>H6WS80_LATJA</name>
<dbReference type="PROSITE" id="PS51362">
    <property type="entry name" value="TGF_BETA_2"/>
    <property type="match status" value="1"/>
</dbReference>
<evidence type="ECO:0000256" key="4">
    <source>
        <dbReference type="ARBA" id="ARBA00022782"/>
    </source>
</evidence>
<evidence type="ECO:0000256" key="2">
    <source>
        <dbReference type="ARBA" id="ARBA00022525"/>
    </source>
</evidence>
<gene>
    <name evidence="8" type="primary">amh</name>
</gene>
<dbReference type="PANTHER" id="PTHR15009">
    <property type="entry name" value="MUELLERIAN-INHIBITING FACTOR"/>
    <property type="match status" value="1"/>
</dbReference>
<protein>
    <submittedName>
        <fullName evidence="8">Anti-Mullerian hormone</fullName>
    </submittedName>
</protein>
<dbReference type="GO" id="GO:0008083">
    <property type="term" value="F:growth factor activity"/>
    <property type="evidence" value="ECO:0007669"/>
    <property type="project" value="UniProtKB-KW"/>
</dbReference>
<dbReference type="PIRSF" id="PIRSF037270">
    <property type="entry name" value="Muellerian-inhibiting_factor"/>
    <property type="match status" value="1"/>
</dbReference>
<organism evidence="8">
    <name type="scientific">Lateolabrax japonicus</name>
    <name type="common">Japanese sea perch</name>
    <name type="synonym">Japanese sea bass</name>
    <dbReference type="NCBI Taxonomy" id="8164"/>
    <lineage>
        <taxon>Eukaryota</taxon>
        <taxon>Metazoa</taxon>
        <taxon>Chordata</taxon>
        <taxon>Craniata</taxon>
        <taxon>Vertebrata</taxon>
        <taxon>Euteleostomi</taxon>
        <taxon>Actinopterygii</taxon>
        <taxon>Neopterygii</taxon>
        <taxon>Teleostei</taxon>
        <taxon>Neoteleostei</taxon>
        <taxon>Acanthomorphata</taxon>
        <taxon>Eupercaria</taxon>
        <taxon>Acropomatiformes</taxon>
        <taxon>Lateolabracidae</taxon>
        <taxon>Lateolabrax</taxon>
    </lineage>
</organism>
<sequence length="534" mass="57143">MCVALQVSPGRRLVPTTTGDHHSAGSTKAGDGLEIRNAENTPPSTQTSLDLISDVSHHVPRRAPCFVEDIFAALREGVGDDGELTNRSLSLFGICTVSGNSSGSILLELSKETSRNQGNGLEALHPAGVLLGEEDERGTLKLTFDLPQSSLLKLNPVLLLGFESPLTGGNLDVTFTGQSLHPNTQSVCISGETQYIMLTAKASEGSVHQTWRISVEANSPDMKQSLKDILIGGKSGSNISMTPLLLFSGERGTDTRRTHVSGSSPASPQTSSFLCELKRFLGDVLPQDHPESPPLQLDSVQSLPPLTLGLSSSETVLAGLINSSAPTVFSFTSLGPGFQVHHGELALSPALLEEVRQRLEQTVVQIMEVIRGEEMGHRSTVRLGRLKELSAFPEKEPAAGESQYRAFLLLKALQTVARAYEVQRGLRATRAGPNNPVRGHVCGLRSLTVSLERRLVGPNTANINNCHGSCAFPLVNANNHAVLLNSHIESGNVDERAPCCVPVAYEALEVVDLNPHGTYLSIKPDMVAKECGCR</sequence>
<keyword evidence="3" id="KW-0732">Signal</keyword>
<accession>H6WS80</accession>
<comment type="similarity">
    <text evidence="5">Belongs to the TGF-beta family.</text>
</comment>
<evidence type="ECO:0000256" key="3">
    <source>
        <dbReference type="ARBA" id="ARBA00022729"/>
    </source>
</evidence>
<dbReference type="PANTHER" id="PTHR15009:SF4">
    <property type="entry name" value="MUELLERIAN-INHIBITING FACTOR"/>
    <property type="match status" value="1"/>
</dbReference>
<dbReference type="Pfam" id="PF04709">
    <property type="entry name" value="AMH_N"/>
    <property type="match status" value="1"/>
</dbReference>
<evidence type="ECO:0000256" key="5">
    <source>
        <dbReference type="RuleBase" id="RU000354"/>
    </source>
</evidence>
<dbReference type="Pfam" id="PF00019">
    <property type="entry name" value="TGF_beta"/>
    <property type="match status" value="1"/>
</dbReference>